<evidence type="ECO:0000256" key="1">
    <source>
        <dbReference type="ARBA" id="ARBA00008857"/>
    </source>
</evidence>
<dbReference type="Pfam" id="PF00589">
    <property type="entry name" value="Phage_integrase"/>
    <property type="match status" value="1"/>
</dbReference>
<evidence type="ECO:0000313" key="9">
    <source>
        <dbReference type="Proteomes" id="UP000319523"/>
    </source>
</evidence>
<dbReference type="InterPro" id="IPR013762">
    <property type="entry name" value="Integrase-like_cat_sf"/>
</dbReference>
<dbReference type="Proteomes" id="UP000319523">
    <property type="component" value="Unassembled WGS sequence"/>
</dbReference>
<dbReference type="InterPro" id="IPR002104">
    <property type="entry name" value="Integrase_catalytic"/>
</dbReference>
<comment type="similarity">
    <text evidence="1">Belongs to the 'phage' integrase family.</text>
</comment>
<dbReference type="SUPFAM" id="SSF56349">
    <property type="entry name" value="DNA breaking-rejoining enzymes"/>
    <property type="match status" value="1"/>
</dbReference>
<dbReference type="InterPro" id="IPR050090">
    <property type="entry name" value="Tyrosine_recombinase_XerCD"/>
</dbReference>
<dbReference type="GO" id="GO:0003677">
    <property type="term" value="F:DNA binding"/>
    <property type="evidence" value="ECO:0007669"/>
    <property type="project" value="UniProtKB-UniRule"/>
</dbReference>
<evidence type="ECO:0000256" key="4">
    <source>
        <dbReference type="ARBA" id="ARBA00023172"/>
    </source>
</evidence>
<dbReference type="GO" id="GO:0015074">
    <property type="term" value="P:DNA integration"/>
    <property type="evidence" value="ECO:0007669"/>
    <property type="project" value="UniProtKB-KW"/>
</dbReference>
<accession>A0A506UY76</accession>
<keyword evidence="3 5" id="KW-0238">DNA-binding</keyword>
<evidence type="ECO:0000256" key="3">
    <source>
        <dbReference type="ARBA" id="ARBA00023125"/>
    </source>
</evidence>
<dbReference type="Gene3D" id="1.10.150.130">
    <property type="match status" value="1"/>
</dbReference>
<dbReference type="PANTHER" id="PTHR30349">
    <property type="entry name" value="PHAGE INTEGRASE-RELATED"/>
    <property type="match status" value="1"/>
</dbReference>
<gene>
    <name evidence="8" type="ORF">FKM52_20425</name>
</gene>
<feature type="domain" description="Core-binding (CB)" evidence="7">
    <location>
        <begin position="9"/>
        <end position="89"/>
    </location>
</feature>
<comment type="caution">
    <text evidence="8">The sequence shown here is derived from an EMBL/GenBank/DDBJ whole genome shotgun (WGS) entry which is preliminary data.</text>
</comment>
<name>A0A506UY76_9GAMM</name>
<keyword evidence="4" id="KW-0233">DNA recombination</keyword>
<dbReference type="InterPro" id="IPR004107">
    <property type="entry name" value="Integrase_SAM-like_N"/>
</dbReference>
<dbReference type="PROSITE" id="PS51898">
    <property type="entry name" value="TYR_RECOMBINASE"/>
    <property type="match status" value="1"/>
</dbReference>
<dbReference type="Gene3D" id="1.10.443.10">
    <property type="entry name" value="Intergrase catalytic core"/>
    <property type="match status" value="1"/>
</dbReference>
<protein>
    <submittedName>
        <fullName evidence="8">Site-specific integrase</fullName>
    </submittedName>
</protein>
<dbReference type="InterPro" id="IPR044068">
    <property type="entry name" value="CB"/>
</dbReference>
<dbReference type="Pfam" id="PF13495">
    <property type="entry name" value="Phage_int_SAM_4"/>
    <property type="match status" value="1"/>
</dbReference>
<keyword evidence="9" id="KW-1185">Reference proteome</keyword>
<dbReference type="EMBL" id="VHQI01000020">
    <property type="protein sequence ID" value="TPW38354.1"/>
    <property type="molecule type" value="Genomic_DNA"/>
</dbReference>
<dbReference type="AlphaFoldDB" id="A0A506UY76"/>
<sequence>MNVDAKENWSWDELLDEYFFSKNLRPATEESYRKVVNVLRQFCRGKTPEDITHKDVLLWRRELLKEKQRSAQTWNNKVAHMRALYNFWISQGYISMDKNPFNNSTVQRETKKKKTLSRIQLTRVYLVMQQLSEDERKYCIRYTWNNAMSPAWYWLVVLDTLRYTGMRLNQLLHVRLRDINLDEGYINLMLEGSKTHREWRVPAVNQLRQGLAYLLEQAEKRGIKPSEKLFDVSRYVEVAERSKNESSSKKRQQKVRSFFRRLSRECGFTVSPHRFRHTLATELMKAPERNLQLVKDLLGHRSVNTTMEYVELQMDIVGKTLEQELSLHTDKSTVRECGY</sequence>
<dbReference type="GO" id="GO:0006310">
    <property type="term" value="P:DNA recombination"/>
    <property type="evidence" value="ECO:0007669"/>
    <property type="project" value="UniProtKB-KW"/>
</dbReference>
<proteinExistence type="inferred from homology"/>
<evidence type="ECO:0000259" key="6">
    <source>
        <dbReference type="PROSITE" id="PS51898"/>
    </source>
</evidence>
<dbReference type="InterPro" id="IPR011010">
    <property type="entry name" value="DNA_brk_join_enz"/>
</dbReference>
<dbReference type="OrthoDB" id="7064909at2"/>
<dbReference type="CDD" id="cd00397">
    <property type="entry name" value="DNA_BRE_C"/>
    <property type="match status" value="1"/>
</dbReference>
<evidence type="ECO:0000313" key="8">
    <source>
        <dbReference type="EMBL" id="TPW38354.1"/>
    </source>
</evidence>
<evidence type="ECO:0000259" key="7">
    <source>
        <dbReference type="PROSITE" id="PS51900"/>
    </source>
</evidence>
<dbReference type="RefSeq" id="WP_141177967.1">
    <property type="nucleotide sequence ID" value="NZ_JBHUFX010000022.1"/>
</dbReference>
<dbReference type="InterPro" id="IPR010998">
    <property type="entry name" value="Integrase_recombinase_N"/>
</dbReference>
<organism evidence="8 9">
    <name type="scientific">Mixta tenebrionis</name>
    <dbReference type="NCBI Taxonomy" id="2562439"/>
    <lineage>
        <taxon>Bacteria</taxon>
        <taxon>Pseudomonadati</taxon>
        <taxon>Pseudomonadota</taxon>
        <taxon>Gammaproteobacteria</taxon>
        <taxon>Enterobacterales</taxon>
        <taxon>Erwiniaceae</taxon>
        <taxon>Mixta</taxon>
    </lineage>
</organism>
<dbReference type="PANTHER" id="PTHR30349:SF41">
    <property type="entry name" value="INTEGRASE_RECOMBINASE PROTEIN MJ0367-RELATED"/>
    <property type="match status" value="1"/>
</dbReference>
<keyword evidence="2" id="KW-0229">DNA integration</keyword>
<feature type="domain" description="Tyr recombinase" evidence="6">
    <location>
        <begin position="111"/>
        <end position="322"/>
    </location>
</feature>
<evidence type="ECO:0000256" key="2">
    <source>
        <dbReference type="ARBA" id="ARBA00022908"/>
    </source>
</evidence>
<evidence type="ECO:0000256" key="5">
    <source>
        <dbReference type="PROSITE-ProRule" id="PRU01248"/>
    </source>
</evidence>
<reference evidence="8 9" key="1">
    <citation type="submission" date="2019-06" db="EMBL/GenBank/DDBJ databases">
        <authorList>
            <person name="Yang Y."/>
        </authorList>
    </citation>
    <scope>NUCLEOTIDE SEQUENCE [LARGE SCALE GENOMIC DNA]</scope>
    <source>
        <strain evidence="8 9">BIT-26</strain>
    </source>
</reference>
<dbReference type="PROSITE" id="PS51900">
    <property type="entry name" value="CB"/>
    <property type="match status" value="1"/>
</dbReference>